<protein>
    <submittedName>
        <fullName evidence="2">Uncharacterized protein</fullName>
    </submittedName>
</protein>
<sequence>MSENVDKHIEKLVDKAMKDATLETPSFNFTAHVMSQVEAIAKPSTTVYKPLISNKFWVLLFGCALVLVAFSVFGTQPESKNWFDTIDYSIFSNNRVTNAVSGFRFSQTSFYAILMCAVMLFIQVPLLKHYFNKRMEF</sequence>
<keyword evidence="1" id="KW-1133">Transmembrane helix</keyword>
<dbReference type="RefSeq" id="WP_188604759.1">
    <property type="nucleotide sequence ID" value="NZ_BMIC01000001.1"/>
</dbReference>
<dbReference type="Proteomes" id="UP000598120">
    <property type="component" value="Unassembled WGS sequence"/>
</dbReference>
<gene>
    <name evidence="2" type="ORF">GCM10011531_05010</name>
</gene>
<name>A0A8J2TL43_9FLAO</name>
<keyword evidence="1" id="KW-0812">Transmembrane</keyword>
<evidence type="ECO:0000313" key="2">
    <source>
        <dbReference type="EMBL" id="GFZ78448.1"/>
    </source>
</evidence>
<keyword evidence="3" id="KW-1185">Reference proteome</keyword>
<comment type="caution">
    <text evidence="2">The sequence shown here is derived from an EMBL/GenBank/DDBJ whole genome shotgun (WGS) entry which is preliminary data.</text>
</comment>
<reference evidence="2 3" key="1">
    <citation type="journal article" date="2014" name="Int. J. Syst. Evol. Microbiol.">
        <title>Complete genome sequence of Corynebacterium casei LMG S-19264T (=DSM 44701T), isolated from a smear-ripened cheese.</title>
        <authorList>
            <consortium name="US DOE Joint Genome Institute (JGI-PGF)"/>
            <person name="Walter F."/>
            <person name="Albersmeier A."/>
            <person name="Kalinowski J."/>
            <person name="Ruckert C."/>
        </authorList>
    </citation>
    <scope>NUCLEOTIDE SEQUENCE [LARGE SCALE GENOMIC DNA]</scope>
    <source>
        <strain evidence="2 3">CGMCC 1.15295</strain>
    </source>
</reference>
<feature type="transmembrane region" description="Helical" evidence="1">
    <location>
        <begin position="110"/>
        <end position="131"/>
    </location>
</feature>
<dbReference type="AlphaFoldDB" id="A0A8J2TL43"/>
<feature type="transmembrane region" description="Helical" evidence="1">
    <location>
        <begin position="56"/>
        <end position="74"/>
    </location>
</feature>
<accession>A0A8J2TL43</accession>
<evidence type="ECO:0000313" key="3">
    <source>
        <dbReference type="Proteomes" id="UP000598120"/>
    </source>
</evidence>
<evidence type="ECO:0000256" key="1">
    <source>
        <dbReference type="SAM" id="Phobius"/>
    </source>
</evidence>
<organism evidence="2 3">
    <name type="scientific">Aquaticitalea lipolytica</name>
    <dbReference type="NCBI Taxonomy" id="1247562"/>
    <lineage>
        <taxon>Bacteria</taxon>
        <taxon>Pseudomonadati</taxon>
        <taxon>Bacteroidota</taxon>
        <taxon>Flavobacteriia</taxon>
        <taxon>Flavobacteriales</taxon>
        <taxon>Flavobacteriaceae</taxon>
        <taxon>Aquaticitalea</taxon>
    </lineage>
</organism>
<keyword evidence="1" id="KW-0472">Membrane</keyword>
<proteinExistence type="predicted"/>
<dbReference type="EMBL" id="BMIC01000001">
    <property type="protein sequence ID" value="GFZ78448.1"/>
    <property type="molecule type" value="Genomic_DNA"/>
</dbReference>